<dbReference type="OMA" id="MRYWAPG"/>
<dbReference type="RefSeq" id="XP_015663523.1">
    <property type="nucleotide sequence ID" value="XM_015798003.1"/>
</dbReference>
<dbReference type="Proteomes" id="UP000037923">
    <property type="component" value="Unassembled WGS sequence"/>
</dbReference>
<feature type="compositionally biased region" description="Low complexity" evidence="1">
    <location>
        <begin position="15"/>
        <end position="32"/>
    </location>
</feature>
<feature type="compositionally biased region" description="Low complexity" evidence="1">
    <location>
        <begin position="371"/>
        <end position="387"/>
    </location>
</feature>
<name>A0A0N0VHH4_LEPPY</name>
<dbReference type="EMBL" id="LGTL01000002">
    <property type="protein sequence ID" value="KPA85084.1"/>
    <property type="molecule type" value="Genomic_DNA"/>
</dbReference>
<feature type="region of interest" description="Disordered" evidence="1">
    <location>
        <begin position="371"/>
        <end position="391"/>
    </location>
</feature>
<dbReference type="VEuPathDB" id="TriTrypDB:LpyrH10_02_4660"/>
<protein>
    <submittedName>
        <fullName evidence="2">Uncharacterized protein</fullName>
    </submittedName>
</protein>
<feature type="region of interest" description="Disordered" evidence="1">
    <location>
        <begin position="1"/>
        <end position="39"/>
    </location>
</feature>
<accession>A0A0N0VHH4</accession>
<dbReference type="AlphaFoldDB" id="A0A0N0VHH4"/>
<proteinExistence type="predicted"/>
<evidence type="ECO:0000313" key="3">
    <source>
        <dbReference type="Proteomes" id="UP000037923"/>
    </source>
</evidence>
<evidence type="ECO:0000313" key="2">
    <source>
        <dbReference type="EMBL" id="KPA85084.1"/>
    </source>
</evidence>
<dbReference type="OrthoDB" id="272830at2759"/>
<reference evidence="2 3" key="1">
    <citation type="submission" date="2015-07" db="EMBL/GenBank/DDBJ databases">
        <title>High-quality genome of monoxenous trypanosomatid Leptomonas pyrrhocoris.</title>
        <authorList>
            <person name="Flegontov P."/>
            <person name="Butenko A."/>
            <person name="Firsov S."/>
            <person name="Vlcek C."/>
            <person name="Logacheva M.D."/>
            <person name="Field M."/>
            <person name="Filatov D."/>
            <person name="Flegontova O."/>
            <person name="Gerasimov E."/>
            <person name="Jackson A.P."/>
            <person name="Kelly S."/>
            <person name="Opperdoes F."/>
            <person name="O'Reilly A."/>
            <person name="Votypka J."/>
            <person name="Yurchenko V."/>
            <person name="Lukes J."/>
        </authorList>
    </citation>
    <scope>NUCLEOTIDE SEQUENCE [LARGE SCALE GENOMIC DNA]</scope>
    <source>
        <strain evidence="2">H10</strain>
    </source>
</reference>
<gene>
    <name evidence="2" type="ORF">ABB37_01492</name>
</gene>
<sequence length="469" mass="50529">MEVRSARPPANRAVAALQSASSAPTSASPLLTNAHPRRSGAPITRYNSFEALCQATQTVDENAELREELRRKLPQPIPRNDVAALGSQVTVRILELLDPLGADAAAFAATCRAVRESLLRASNVEKTVMVPNMVSAAAFASEVVRSALYTFFVARGGEVSSLVMRRADEATAREERGEASFLDASPLRLPVSWALQLVSHMPYLTELDLRHVQWGESHASQVLPHFFSDLHLVISGTLRILKVDAALMQYWKPGWWRRHVNLRTLTVGCRYSFAPSSDNGASSATQLALPPDYFTLMREENRHWKLELWCPLKPNSIQQLFSPPAGVSFASVEELLVNVRYSEHVCEGGEHRGGRAASTVAGNAEAIAAAEAPASAKPSASGRKSPATGDAPEAVVAYPRLNTVMIVDIGDRPEGAAEAYQVMMLLAPELKHFNVCDTVVIGAAAAASATEGGKGERVKRGGGTANHVK</sequence>
<organism evidence="2 3">
    <name type="scientific">Leptomonas pyrrhocoris</name>
    <name type="common">Firebug parasite</name>
    <dbReference type="NCBI Taxonomy" id="157538"/>
    <lineage>
        <taxon>Eukaryota</taxon>
        <taxon>Discoba</taxon>
        <taxon>Euglenozoa</taxon>
        <taxon>Kinetoplastea</taxon>
        <taxon>Metakinetoplastina</taxon>
        <taxon>Trypanosomatida</taxon>
        <taxon>Trypanosomatidae</taxon>
        <taxon>Leishmaniinae</taxon>
        <taxon>Leptomonas</taxon>
    </lineage>
</organism>
<feature type="region of interest" description="Disordered" evidence="1">
    <location>
        <begin position="450"/>
        <end position="469"/>
    </location>
</feature>
<comment type="caution">
    <text evidence="2">The sequence shown here is derived from an EMBL/GenBank/DDBJ whole genome shotgun (WGS) entry which is preliminary data.</text>
</comment>
<keyword evidence="3" id="KW-1185">Reference proteome</keyword>
<evidence type="ECO:0000256" key="1">
    <source>
        <dbReference type="SAM" id="MobiDB-lite"/>
    </source>
</evidence>
<dbReference type="GeneID" id="26901787"/>